<proteinExistence type="predicted"/>
<dbReference type="Proteomes" id="UP000053105">
    <property type="component" value="Unassembled WGS sequence"/>
</dbReference>
<feature type="compositionally biased region" description="Polar residues" evidence="1">
    <location>
        <begin position="259"/>
        <end position="281"/>
    </location>
</feature>
<keyword evidence="3" id="KW-1185">Reference proteome</keyword>
<dbReference type="EMBL" id="KQ435889">
    <property type="protein sequence ID" value="KOX69469.1"/>
    <property type="molecule type" value="Genomic_DNA"/>
</dbReference>
<name>A0A0M8ZTZ6_9HYME</name>
<protein>
    <submittedName>
        <fullName evidence="2">Uncharacterized protein</fullName>
    </submittedName>
</protein>
<evidence type="ECO:0000256" key="1">
    <source>
        <dbReference type="SAM" id="MobiDB-lite"/>
    </source>
</evidence>
<feature type="region of interest" description="Disordered" evidence="1">
    <location>
        <begin position="64"/>
        <end position="105"/>
    </location>
</feature>
<feature type="compositionally biased region" description="Basic and acidic residues" evidence="1">
    <location>
        <begin position="282"/>
        <end position="291"/>
    </location>
</feature>
<feature type="region of interest" description="Disordered" evidence="1">
    <location>
        <begin position="139"/>
        <end position="176"/>
    </location>
</feature>
<reference evidence="2 3" key="1">
    <citation type="submission" date="2015-07" db="EMBL/GenBank/DDBJ databases">
        <title>The genome of Melipona quadrifasciata.</title>
        <authorList>
            <person name="Pan H."/>
            <person name="Kapheim K."/>
        </authorList>
    </citation>
    <scope>NUCLEOTIDE SEQUENCE [LARGE SCALE GENOMIC DNA]</scope>
    <source>
        <strain evidence="2">0111107301</strain>
        <tissue evidence="2">Whole body</tissue>
    </source>
</reference>
<dbReference type="AlphaFoldDB" id="A0A0M8ZTZ6"/>
<evidence type="ECO:0000313" key="3">
    <source>
        <dbReference type="Proteomes" id="UP000053105"/>
    </source>
</evidence>
<feature type="region of interest" description="Disordered" evidence="1">
    <location>
        <begin position="204"/>
        <end position="315"/>
    </location>
</feature>
<organism evidence="2 3">
    <name type="scientific">Melipona quadrifasciata</name>
    <dbReference type="NCBI Taxonomy" id="166423"/>
    <lineage>
        <taxon>Eukaryota</taxon>
        <taxon>Metazoa</taxon>
        <taxon>Ecdysozoa</taxon>
        <taxon>Arthropoda</taxon>
        <taxon>Hexapoda</taxon>
        <taxon>Insecta</taxon>
        <taxon>Pterygota</taxon>
        <taxon>Neoptera</taxon>
        <taxon>Endopterygota</taxon>
        <taxon>Hymenoptera</taxon>
        <taxon>Apocrita</taxon>
        <taxon>Aculeata</taxon>
        <taxon>Apoidea</taxon>
        <taxon>Anthophila</taxon>
        <taxon>Apidae</taxon>
        <taxon>Melipona</taxon>
    </lineage>
</organism>
<feature type="compositionally biased region" description="Basic and acidic residues" evidence="1">
    <location>
        <begin position="91"/>
        <end position="105"/>
    </location>
</feature>
<sequence length="315" mass="36643">MIPAQFICTITKLIEELKCSGPMIPRLRVSNTRLAQAASGCAPSVETATQAYLSKEWNIAVKVKKREKKGREGLNSKNGGQGQKVPQGRTVSERRKTKKKEEDIEQNKTTIKETCKVTATTRTRQYDSELERKIKQILKQEKTNKRLNPTPNNTKKMKQKIEQPKKQTQNTETSTYEELKEINKKLNQKIENLEKRMEEIIKFHNRHQEGINTENKEEKMEIEENEKKKKTHNQKPETNEKPPTSSHQPPKHLVISNKGKPQTQTLVRPQTFEQSQPQLDTRPNKNNDSNKQKQRPPIILYGNEQINKKHIREKN</sequence>
<feature type="compositionally biased region" description="Basic and acidic residues" evidence="1">
    <location>
        <begin position="204"/>
        <end position="219"/>
    </location>
</feature>
<evidence type="ECO:0000313" key="2">
    <source>
        <dbReference type="EMBL" id="KOX69469.1"/>
    </source>
</evidence>
<accession>A0A0M8ZTZ6</accession>
<gene>
    <name evidence="2" type="ORF">WN51_06553</name>
</gene>